<dbReference type="AlphaFoldDB" id="A0A0A8ZWQ8"/>
<name>A0A0A8ZWQ8_ARUDO</name>
<dbReference type="EMBL" id="GBRH01255752">
    <property type="protein sequence ID" value="JAD42143.1"/>
    <property type="molecule type" value="Transcribed_RNA"/>
</dbReference>
<organism evidence="1">
    <name type="scientific">Arundo donax</name>
    <name type="common">Giant reed</name>
    <name type="synonym">Donax arundinaceus</name>
    <dbReference type="NCBI Taxonomy" id="35708"/>
    <lineage>
        <taxon>Eukaryota</taxon>
        <taxon>Viridiplantae</taxon>
        <taxon>Streptophyta</taxon>
        <taxon>Embryophyta</taxon>
        <taxon>Tracheophyta</taxon>
        <taxon>Spermatophyta</taxon>
        <taxon>Magnoliopsida</taxon>
        <taxon>Liliopsida</taxon>
        <taxon>Poales</taxon>
        <taxon>Poaceae</taxon>
        <taxon>PACMAD clade</taxon>
        <taxon>Arundinoideae</taxon>
        <taxon>Arundineae</taxon>
        <taxon>Arundo</taxon>
    </lineage>
</organism>
<proteinExistence type="predicted"/>
<reference evidence="1" key="1">
    <citation type="submission" date="2014-09" db="EMBL/GenBank/DDBJ databases">
        <authorList>
            <person name="Magalhaes I.L.F."/>
            <person name="Oliveira U."/>
            <person name="Santos F.R."/>
            <person name="Vidigal T.H.D.A."/>
            <person name="Brescovit A.D."/>
            <person name="Santos A.J."/>
        </authorList>
    </citation>
    <scope>NUCLEOTIDE SEQUENCE</scope>
    <source>
        <tissue evidence="1">Shoot tissue taken approximately 20 cm above the soil surface</tissue>
    </source>
</reference>
<reference evidence="1" key="2">
    <citation type="journal article" date="2015" name="Data Brief">
        <title>Shoot transcriptome of the giant reed, Arundo donax.</title>
        <authorList>
            <person name="Barrero R.A."/>
            <person name="Guerrero F.D."/>
            <person name="Moolhuijzen P."/>
            <person name="Goolsby J.A."/>
            <person name="Tidwell J."/>
            <person name="Bellgard S.E."/>
            <person name="Bellgard M.I."/>
        </authorList>
    </citation>
    <scope>NUCLEOTIDE SEQUENCE</scope>
    <source>
        <tissue evidence="1">Shoot tissue taken approximately 20 cm above the soil surface</tissue>
    </source>
</reference>
<protein>
    <submittedName>
        <fullName evidence="1">Uncharacterized protein</fullName>
    </submittedName>
</protein>
<evidence type="ECO:0000313" key="1">
    <source>
        <dbReference type="EMBL" id="JAD42143.1"/>
    </source>
</evidence>
<accession>A0A0A8ZWQ8</accession>
<sequence length="30" mass="3536">MSCSLVCFRLLAFASCKLFSILLHRFWPFV</sequence>